<dbReference type="GO" id="GO:0016740">
    <property type="term" value="F:transferase activity"/>
    <property type="evidence" value="ECO:0007669"/>
    <property type="project" value="UniProtKB-KW"/>
</dbReference>
<dbReference type="Proteomes" id="UP000078463">
    <property type="component" value="Chromosome"/>
</dbReference>
<evidence type="ECO:0000313" key="2">
    <source>
        <dbReference type="EMBL" id="ANJ00144.1"/>
    </source>
</evidence>
<dbReference type="SUPFAM" id="SSF89796">
    <property type="entry name" value="CoA-transferase family III (CaiB/BaiF)"/>
    <property type="match status" value="1"/>
</dbReference>
<evidence type="ECO:0000256" key="1">
    <source>
        <dbReference type="ARBA" id="ARBA00022679"/>
    </source>
</evidence>
<evidence type="ECO:0000313" key="3">
    <source>
        <dbReference type="Proteomes" id="UP000078463"/>
    </source>
</evidence>
<dbReference type="AlphaFoldDB" id="A0A191UGK9"/>
<dbReference type="Gene3D" id="3.40.50.10540">
    <property type="entry name" value="Crotonobetainyl-coa:carnitine coa-transferase, domain 1"/>
    <property type="match status" value="1"/>
</dbReference>
<reference evidence="3" key="1">
    <citation type="submission" date="2016-05" db="EMBL/GenBank/DDBJ databases">
        <title>Polynucleobacter sp. QLW-P1FAT50C-4 genome.</title>
        <authorList>
            <person name="Hahn M.W."/>
        </authorList>
    </citation>
    <scope>NUCLEOTIDE SEQUENCE [LARGE SCALE GENOMIC DNA]</scope>
    <source>
        <strain evidence="3">QLW-P1FAT50C-4</strain>
    </source>
</reference>
<dbReference type="InterPro" id="IPR050509">
    <property type="entry name" value="CoA-transferase_III"/>
</dbReference>
<keyword evidence="1 2" id="KW-0808">Transferase</keyword>
<dbReference type="KEGG" id="pwu:A8O14_08675"/>
<dbReference type="InterPro" id="IPR023606">
    <property type="entry name" value="CoA-Trfase_III_dom_1_sf"/>
</dbReference>
<dbReference type="PANTHER" id="PTHR48228">
    <property type="entry name" value="SUCCINYL-COA--D-CITRAMALATE COA-TRANSFERASE"/>
    <property type="match status" value="1"/>
</dbReference>
<dbReference type="InterPro" id="IPR003673">
    <property type="entry name" value="CoA-Trfase_fam_III"/>
</dbReference>
<dbReference type="EMBL" id="CP015922">
    <property type="protein sequence ID" value="ANJ00144.1"/>
    <property type="molecule type" value="Genomic_DNA"/>
</dbReference>
<organism evidence="2 3">
    <name type="scientific">Polynucleobacter wuianus</name>
    <dbReference type="NCBI Taxonomy" id="1743168"/>
    <lineage>
        <taxon>Bacteria</taxon>
        <taxon>Pseudomonadati</taxon>
        <taxon>Pseudomonadota</taxon>
        <taxon>Betaproteobacteria</taxon>
        <taxon>Burkholderiales</taxon>
        <taxon>Burkholderiaceae</taxon>
        <taxon>Polynucleobacter</taxon>
    </lineage>
</organism>
<sequence>MSTPKAAVTNKGPLSGVRILDMATVIAGPFAATLCADLGAEVTKLELPASSDPLRTFAPMKDHHSLYWKVTNRGKQGITLDVRKPEGKEIFLRMLPSFDVLVENFRTGTLDQWGLDIKTLHQANPQLIVLRLTGFGQTGPYARRPGFARIFEAMSGFTNLTGMADGPPQHMNYPLGDVVSGLFGAFSIAAALVESSRAKDMVGREIDLSATEAMMRLLDPLAVELDQLNYIRGRAGSRATYTAPSNIYKTSDEVWVSVVGSSDPIFKRFCSAMGMEELANNPKFSNNQLRLKNLDEIDQIISTWCSSLNFEMLAIALNRHDVPFTKVYDINDVLNDPHFIERNAIIRLPDEDLGSIPAPCIVPRFSGIPEYIPHSGSKTGAHNISFYSELGLSDEEISKLKASNVI</sequence>
<dbReference type="InterPro" id="IPR044855">
    <property type="entry name" value="CoA-Trfase_III_dom3_sf"/>
</dbReference>
<dbReference type="PANTHER" id="PTHR48228:SF6">
    <property type="entry name" value="L-CARNITINE COA-TRANSFERASE"/>
    <property type="match status" value="1"/>
</dbReference>
<dbReference type="Pfam" id="PF02515">
    <property type="entry name" value="CoA_transf_3"/>
    <property type="match status" value="1"/>
</dbReference>
<dbReference type="RefSeq" id="WP_068949150.1">
    <property type="nucleotide sequence ID" value="NZ_CP015922.1"/>
</dbReference>
<dbReference type="Gene3D" id="3.30.1540.10">
    <property type="entry name" value="formyl-coa transferase, domain 3"/>
    <property type="match status" value="1"/>
</dbReference>
<accession>A0A191UGK9</accession>
<dbReference type="OrthoDB" id="5294844at2"/>
<gene>
    <name evidence="2" type="ORF">A8O14_08675</name>
</gene>
<name>A0A191UGK9_9BURK</name>
<keyword evidence="3" id="KW-1185">Reference proteome</keyword>
<protein>
    <submittedName>
        <fullName evidence="2">Acyl-CoA transferase</fullName>
    </submittedName>
</protein>
<proteinExistence type="predicted"/>
<dbReference type="STRING" id="1743168.A8O14_08675"/>